<evidence type="ECO:0000313" key="3">
    <source>
        <dbReference type="Proteomes" id="UP001145050"/>
    </source>
</evidence>
<name>A0A9X4AKG0_9BACI</name>
<keyword evidence="2" id="KW-0413">Isomerase</keyword>
<keyword evidence="3" id="KW-1185">Reference proteome</keyword>
<dbReference type="Gene3D" id="3.20.20.150">
    <property type="entry name" value="Divalent-metal-dependent TIM barrel enzymes"/>
    <property type="match status" value="1"/>
</dbReference>
<sequence>MSKLGIQLYSVRDKTKDNFLNTIRRLGDMGYDAVQFAGFFDTSAQDVKRVMDESGIGSAGSHMPYDQLLGGRLEETLTYNHAIDNDLIICPSLPKEFHGSVDGFKEAAESLNEIGRKCVEQGFQFGYHNHNFEFHDLEAGEYGFNILCSETDSNYVKIELDCYWALHGGYNPVDIMEKYQGRCVSLHLKDMSHDGNGNKISTEIGQGKLDLQSILTKAKKMSIPWLIVEQEHFDKDTLESAQINITNLRKLVG</sequence>
<dbReference type="SUPFAM" id="SSF51658">
    <property type="entry name" value="Xylose isomerase-like"/>
    <property type="match status" value="1"/>
</dbReference>
<dbReference type="PANTHER" id="PTHR12110:SF41">
    <property type="entry name" value="INOSOSE DEHYDRATASE"/>
    <property type="match status" value="1"/>
</dbReference>
<dbReference type="EMBL" id="JAMQKB010000001">
    <property type="protein sequence ID" value="MDC3423262.1"/>
    <property type="molecule type" value="Genomic_DNA"/>
</dbReference>
<dbReference type="PANTHER" id="PTHR12110">
    <property type="entry name" value="HYDROXYPYRUVATE ISOMERASE"/>
    <property type="match status" value="1"/>
</dbReference>
<dbReference type="InterPro" id="IPR013022">
    <property type="entry name" value="Xyl_isomerase-like_TIM-brl"/>
</dbReference>
<dbReference type="InterPro" id="IPR050312">
    <property type="entry name" value="IolE/XylAMocC-like"/>
</dbReference>
<dbReference type="AlphaFoldDB" id="A0A9X4AKG0"/>
<dbReference type="Pfam" id="PF01261">
    <property type="entry name" value="AP_endonuc_2"/>
    <property type="match status" value="1"/>
</dbReference>
<organism evidence="2 3">
    <name type="scientific">Terrihalobacillus insolitus</name>
    <dbReference type="NCBI Taxonomy" id="2950438"/>
    <lineage>
        <taxon>Bacteria</taxon>
        <taxon>Bacillati</taxon>
        <taxon>Bacillota</taxon>
        <taxon>Bacilli</taxon>
        <taxon>Bacillales</taxon>
        <taxon>Bacillaceae</taxon>
        <taxon>Terrihalobacillus</taxon>
    </lineage>
</organism>
<evidence type="ECO:0000259" key="1">
    <source>
        <dbReference type="Pfam" id="PF01261"/>
    </source>
</evidence>
<gene>
    <name evidence="2" type="ORF">NC797_01915</name>
</gene>
<dbReference type="Proteomes" id="UP001145050">
    <property type="component" value="Unassembled WGS sequence"/>
</dbReference>
<dbReference type="GO" id="GO:0016853">
    <property type="term" value="F:isomerase activity"/>
    <property type="evidence" value="ECO:0007669"/>
    <property type="project" value="UniProtKB-KW"/>
</dbReference>
<accession>A0A9X4AKG0</accession>
<proteinExistence type="predicted"/>
<protein>
    <submittedName>
        <fullName evidence="2">Sugar phosphate isomerase/epimerase</fullName>
    </submittedName>
</protein>
<comment type="caution">
    <text evidence="2">The sequence shown here is derived from an EMBL/GenBank/DDBJ whole genome shotgun (WGS) entry which is preliminary data.</text>
</comment>
<evidence type="ECO:0000313" key="2">
    <source>
        <dbReference type="EMBL" id="MDC3423262.1"/>
    </source>
</evidence>
<feature type="domain" description="Xylose isomerase-like TIM barrel" evidence="1">
    <location>
        <begin position="25"/>
        <end position="237"/>
    </location>
</feature>
<reference evidence="2" key="1">
    <citation type="submission" date="2022-06" db="EMBL/GenBank/DDBJ databases">
        <title>Aquibacillus sp. a new bacterium isolated from soil saline samples.</title>
        <authorList>
            <person name="Galisteo C."/>
            <person name="De La Haba R."/>
            <person name="Sanchez-Porro C."/>
            <person name="Ventosa A."/>
        </authorList>
    </citation>
    <scope>NUCLEOTIDE SEQUENCE</scope>
    <source>
        <strain evidence="2">3ASR75-11</strain>
    </source>
</reference>
<dbReference type="InterPro" id="IPR036237">
    <property type="entry name" value="Xyl_isomerase-like_sf"/>
</dbReference>
<dbReference type="RefSeq" id="WP_272435217.1">
    <property type="nucleotide sequence ID" value="NZ_JAMQKB010000001.1"/>
</dbReference>